<feature type="domain" description="C2H2-type" evidence="2">
    <location>
        <begin position="17"/>
        <end position="39"/>
    </location>
</feature>
<evidence type="ECO:0000313" key="4">
    <source>
        <dbReference type="Proteomes" id="UP000472265"/>
    </source>
</evidence>
<feature type="region of interest" description="Disordered" evidence="1">
    <location>
        <begin position="594"/>
        <end position="706"/>
    </location>
</feature>
<dbReference type="OrthoDB" id="5877502at2759"/>
<feature type="compositionally biased region" description="Basic and acidic residues" evidence="1">
    <location>
        <begin position="629"/>
        <end position="706"/>
    </location>
</feature>
<organism evidence="3 4">
    <name type="scientific">Sparus aurata</name>
    <name type="common">Gilthead sea bream</name>
    <dbReference type="NCBI Taxonomy" id="8175"/>
    <lineage>
        <taxon>Eukaryota</taxon>
        <taxon>Metazoa</taxon>
        <taxon>Chordata</taxon>
        <taxon>Craniata</taxon>
        <taxon>Vertebrata</taxon>
        <taxon>Euteleostomi</taxon>
        <taxon>Actinopterygii</taxon>
        <taxon>Neopterygii</taxon>
        <taxon>Teleostei</taxon>
        <taxon>Neoteleostei</taxon>
        <taxon>Acanthomorphata</taxon>
        <taxon>Eupercaria</taxon>
        <taxon>Spariformes</taxon>
        <taxon>Sparidae</taxon>
        <taxon>Sparus</taxon>
    </lineage>
</organism>
<dbReference type="PROSITE" id="PS00028">
    <property type="entry name" value="ZINC_FINGER_C2H2_1"/>
    <property type="match status" value="1"/>
</dbReference>
<reference evidence="3" key="3">
    <citation type="submission" date="2025-09" db="UniProtKB">
        <authorList>
            <consortium name="Ensembl"/>
        </authorList>
    </citation>
    <scope>IDENTIFICATION</scope>
</reference>
<evidence type="ECO:0000259" key="2">
    <source>
        <dbReference type="PROSITE" id="PS00028"/>
    </source>
</evidence>
<reference evidence="3" key="1">
    <citation type="submission" date="2021-04" db="EMBL/GenBank/DDBJ databases">
        <authorList>
            <consortium name="Wellcome Sanger Institute Data Sharing"/>
        </authorList>
    </citation>
    <scope>NUCLEOTIDE SEQUENCE [LARGE SCALE GENOMIC DNA]</scope>
</reference>
<evidence type="ECO:0000313" key="3">
    <source>
        <dbReference type="Ensembl" id="ENSSAUP00010021851.1"/>
    </source>
</evidence>
<feature type="compositionally biased region" description="Basic and acidic residues" evidence="1">
    <location>
        <begin position="335"/>
        <end position="352"/>
    </location>
</feature>
<keyword evidence="4" id="KW-1185">Reference proteome</keyword>
<feature type="region of interest" description="Disordered" evidence="1">
    <location>
        <begin position="217"/>
        <end position="240"/>
    </location>
</feature>
<feature type="compositionally biased region" description="Basic and acidic residues" evidence="1">
    <location>
        <begin position="376"/>
        <end position="388"/>
    </location>
</feature>
<accession>A0A671VAF8</accession>
<dbReference type="Proteomes" id="UP000472265">
    <property type="component" value="Chromosome 3"/>
</dbReference>
<dbReference type="Ensembl" id="ENSSAUT00010023078.1">
    <property type="protein sequence ID" value="ENSSAUP00010021851.1"/>
    <property type="gene ID" value="ENSSAUG00010009647.1"/>
</dbReference>
<gene>
    <name evidence="3" type="primary">si:ch211-13c6.2</name>
</gene>
<feature type="region of interest" description="Disordered" evidence="1">
    <location>
        <begin position="327"/>
        <end position="498"/>
    </location>
</feature>
<dbReference type="InParanoid" id="A0A671VAF8"/>
<evidence type="ECO:0000256" key="1">
    <source>
        <dbReference type="SAM" id="MobiDB-lite"/>
    </source>
</evidence>
<sequence>MDSLETPYDEEAEFIECTVCEKSIRGDTLFKIHLTSPGHLKKEDALVAAGLAARQRNVPIFEDIVHYLDYMKLEEPIIGLSYLEELPCTNPQDGPRYTCRLCHQTTILTEMVRHLIGRKHRQKYVELKRPDLVTWDKQNIITQGGKIIRARAQIIERQDGRGTPVLMAKRGIEGKSNISRVPPRQRQNRDRNISQTLAKQHVASNLPKLMDFQEEFSQRGRYPQEQQNVPPSHPEDPYMLNRARPMHQRKEFLSHDRLGDELQRADHRESDLRRREYMEPDYPRDYEEEFVEDPQRRATLEPGGTPRYHSMAEMPPGQAQHEKYYPEEAPPYRKPYPERDLLKEFYSEEVRRGQVRSAEPQPSQPLFPERNNQRWSLDRESGRHDSMDRAVGQGSSEPEAKRRSFPAHMSDSSRDHLFSVIRDYGHQMREPYQEEADANPGPSRPGPPNSQRQVEVSRPMPDIPEPFRRFLKRAADDEEHGKRKRKSRFSDATAEEMETTKEMFSDEYGPPNQMFGSHPRPVGTPLRPEIHRIQNSDIYSDSQSAHHTESYQRGGSESAAVFDMLKNVEIENAQEADFLKNKLCDLLKEFKAKKSEKNGQNSRGRAAVSKDYNNLKPDPELSTRYQYETTRREDLDLRRPEEPYFQEDHRERGWEQHEHIPDERQQEYRHPVQGEPRHTNSNRSRYEEVFGRPATHPDEPARYPERFQEPMHPRDYQHAAEEFSDSHSSAPSLLMEQAWMDRGPRPRYSNLDKITSTLLELVGRK</sequence>
<proteinExistence type="predicted"/>
<dbReference type="GeneTree" id="ENSGT00940000170761"/>
<reference evidence="3" key="2">
    <citation type="submission" date="2025-08" db="UniProtKB">
        <authorList>
            <consortium name="Ensembl"/>
        </authorList>
    </citation>
    <scope>IDENTIFICATION</scope>
</reference>
<feature type="compositionally biased region" description="Basic and acidic residues" evidence="1">
    <location>
        <begin position="411"/>
        <end position="432"/>
    </location>
</feature>
<dbReference type="InterPro" id="IPR013087">
    <property type="entry name" value="Znf_C2H2_type"/>
</dbReference>
<dbReference type="OMA" id="HGEPRHS"/>
<name>A0A671VAF8_SPAAU</name>
<dbReference type="AlphaFoldDB" id="A0A671VAF8"/>
<feature type="compositionally biased region" description="Basic and acidic residues" evidence="1">
    <location>
        <begin position="465"/>
        <end position="481"/>
    </location>
</feature>
<dbReference type="FunCoup" id="A0A671VAF8">
    <property type="interactions" value="112"/>
</dbReference>
<protein>
    <submittedName>
        <fullName evidence="3">Uncharacterized LOC115579083</fullName>
    </submittedName>
</protein>